<feature type="compositionally biased region" description="Low complexity" evidence="1">
    <location>
        <begin position="57"/>
        <end position="77"/>
    </location>
</feature>
<proteinExistence type="predicted"/>
<gene>
    <name evidence="2" type="ORF">ACFO0B_28820</name>
</gene>
<comment type="caution">
    <text evidence="2">The sequence shown here is derived from an EMBL/GenBank/DDBJ whole genome shotgun (WGS) entry which is preliminary data.</text>
</comment>
<protein>
    <submittedName>
        <fullName evidence="2">Uncharacterized protein</fullName>
    </submittedName>
</protein>
<reference evidence="3" key="1">
    <citation type="journal article" date="2019" name="Int. J. Syst. Evol. Microbiol.">
        <title>The Global Catalogue of Microorganisms (GCM) 10K type strain sequencing project: providing services to taxonomists for standard genome sequencing and annotation.</title>
        <authorList>
            <consortium name="The Broad Institute Genomics Platform"/>
            <consortium name="The Broad Institute Genome Sequencing Center for Infectious Disease"/>
            <person name="Wu L."/>
            <person name="Ma J."/>
        </authorList>
    </citation>
    <scope>NUCLEOTIDE SEQUENCE [LARGE SCALE GENOMIC DNA]</scope>
    <source>
        <strain evidence="3">CGMCC 4.7330</strain>
    </source>
</reference>
<evidence type="ECO:0000313" key="3">
    <source>
        <dbReference type="Proteomes" id="UP001595696"/>
    </source>
</evidence>
<evidence type="ECO:0000256" key="1">
    <source>
        <dbReference type="SAM" id="MobiDB-lite"/>
    </source>
</evidence>
<organism evidence="2 3">
    <name type="scientific">Nocardia jiangsuensis</name>
    <dbReference type="NCBI Taxonomy" id="1691563"/>
    <lineage>
        <taxon>Bacteria</taxon>
        <taxon>Bacillati</taxon>
        <taxon>Actinomycetota</taxon>
        <taxon>Actinomycetes</taxon>
        <taxon>Mycobacteriales</taxon>
        <taxon>Nocardiaceae</taxon>
        <taxon>Nocardia</taxon>
    </lineage>
</organism>
<evidence type="ECO:0000313" key="2">
    <source>
        <dbReference type="EMBL" id="MFC3966012.1"/>
    </source>
</evidence>
<feature type="region of interest" description="Disordered" evidence="1">
    <location>
        <begin position="15"/>
        <end position="139"/>
    </location>
</feature>
<sequence length="169" mass="18565">MRAFVAPQDRVIVVGSCPPAPRGSRRPGPTPGERRVVLGAGLPAPRTIPTGRRRRTVIVPAGFPGAEFEPEAGFEPGPDGERTDDTEHPAEADVETRSEAETGPEYDAADLVREDDEPRPLIARQRRVTQRRPEPEPDEFEIEYRALQIARDRAAEDRTLAGIAELLDA</sequence>
<dbReference type="Proteomes" id="UP001595696">
    <property type="component" value="Unassembled WGS sequence"/>
</dbReference>
<dbReference type="EMBL" id="JBHSAX010000033">
    <property type="protein sequence ID" value="MFC3966012.1"/>
    <property type="molecule type" value="Genomic_DNA"/>
</dbReference>
<feature type="compositionally biased region" description="Basic and acidic residues" evidence="1">
    <location>
        <begin position="110"/>
        <end position="119"/>
    </location>
</feature>
<name>A0ABV8E0S1_9NOCA</name>
<accession>A0ABV8E0S1</accession>
<feature type="compositionally biased region" description="Basic and acidic residues" evidence="1">
    <location>
        <begin position="79"/>
        <end position="100"/>
    </location>
</feature>
<keyword evidence="3" id="KW-1185">Reference proteome</keyword>
<dbReference type="RefSeq" id="WP_378616372.1">
    <property type="nucleotide sequence ID" value="NZ_JBHSAX010000033.1"/>
</dbReference>